<gene>
    <name evidence="1" type="ORF">HII17_15155</name>
</gene>
<dbReference type="InterPro" id="IPR014985">
    <property type="entry name" value="WbqC"/>
</dbReference>
<proteinExistence type="predicted"/>
<reference evidence="1 2" key="1">
    <citation type="submission" date="2020-04" db="EMBL/GenBank/DDBJ databases">
        <title>Thalassotalea sp. M1531, isolated from the surface of marine red alga.</title>
        <authorList>
            <person name="Pang L."/>
            <person name="Lu D.-C."/>
        </authorList>
    </citation>
    <scope>NUCLEOTIDE SEQUENCE [LARGE SCALE GENOMIC DNA]</scope>
    <source>
        <strain evidence="1 2">M1531</strain>
    </source>
</reference>
<keyword evidence="2" id="KW-1185">Reference proteome</keyword>
<dbReference type="Proteomes" id="UP000568664">
    <property type="component" value="Unassembled WGS sequence"/>
</dbReference>
<accession>A0A7Y0LEW4</accession>
<comment type="caution">
    <text evidence="1">The sequence shown here is derived from an EMBL/GenBank/DDBJ whole genome shotgun (WGS) entry which is preliminary data.</text>
</comment>
<organism evidence="1 2">
    <name type="scientific">Thalassotalea algicola</name>
    <dbReference type="NCBI Taxonomy" id="2716224"/>
    <lineage>
        <taxon>Bacteria</taxon>
        <taxon>Pseudomonadati</taxon>
        <taxon>Pseudomonadota</taxon>
        <taxon>Gammaproteobacteria</taxon>
        <taxon>Alteromonadales</taxon>
        <taxon>Colwelliaceae</taxon>
        <taxon>Thalassotalea</taxon>
    </lineage>
</organism>
<protein>
    <submittedName>
        <fullName evidence="1">WbqC family protein</fullName>
    </submittedName>
</protein>
<dbReference type="EMBL" id="JABBXH010000005">
    <property type="protein sequence ID" value="NMP32894.1"/>
    <property type="molecule type" value="Genomic_DNA"/>
</dbReference>
<dbReference type="AlphaFoldDB" id="A0A7Y0LEW4"/>
<name>A0A7Y0LEW4_9GAMM</name>
<evidence type="ECO:0000313" key="1">
    <source>
        <dbReference type="EMBL" id="NMP32894.1"/>
    </source>
</evidence>
<dbReference type="Pfam" id="PF08889">
    <property type="entry name" value="WbqC"/>
    <property type="match status" value="1"/>
</dbReference>
<evidence type="ECO:0000313" key="2">
    <source>
        <dbReference type="Proteomes" id="UP000568664"/>
    </source>
</evidence>
<dbReference type="RefSeq" id="WP_169076218.1">
    <property type="nucleotide sequence ID" value="NZ_JABBXH010000005.1"/>
</dbReference>
<sequence length="242" mass="27038">MLGAIMQPTYLPWCGYFDLIDSVDIFVFLDDVKLEKSSWQTRNRVKSANGEIMLTVPVSTPKGRMEAKINKTPISSHAPWRKKHLKTLVACYQKAPFFKEVFPFLEDLINQPESQLSSLNTKIIKAISHRLGINTEFVLSSELNEISGVKDERLVSICQQLGISHYLSPVGSADYLEKESPGGAVSKAGITLSYQSFTHPTYTQLYGDFDSHLAAIDLLFNCGFEQSIKLIRSGSDRGKLIS</sequence>